<dbReference type="EMBL" id="QXGH01000016">
    <property type="protein sequence ID" value="RHW26727.1"/>
    <property type="molecule type" value="Genomic_DNA"/>
</dbReference>
<dbReference type="RefSeq" id="WP_118925723.1">
    <property type="nucleotide sequence ID" value="NZ_QXGH01000016.1"/>
</dbReference>
<evidence type="ECO:0000259" key="1">
    <source>
        <dbReference type="SMART" id="SM00833"/>
    </source>
</evidence>
<dbReference type="OrthoDB" id="9808822at2"/>
<evidence type="ECO:0000313" key="3">
    <source>
        <dbReference type="Proteomes" id="UP000283644"/>
    </source>
</evidence>
<dbReference type="PANTHER" id="PTHR43603">
    <property type="entry name" value="COBW DOMAIN-CONTAINING PROTEIN DDB_G0274527"/>
    <property type="match status" value="1"/>
</dbReference>
<dbReference type="Gene3D" id="3.40.50.300">
    <property type="entry name" value="P-loop containing nucleotide triphosphate hydrolases"/>
    <property type="match status" value="1"/>
</dbReference>
<dbReference type="Proteomes" id="UP000283644">
    <property type="component" value="Unassembled WGS sequence"/>
</dbReference>
<dbReference type="InterPro" id="IPR011629">
    <property type="entry name" value="CobW-like_C"/>
</dbReference>
<organism evidence="2 3">
    <name type="scientific">Nocardioides immobilis</name>
    <dbReference type="NCBI Taxonomy" id="2049295"/>
    <lineage>
        <taxon>Bacteria</taxon>
        <taxon>Bacillati</taxon>
        <taxon>Actinomycetota</taxon>
        <taxon>Actinomycetes</taxon>
        <taxon>Propionibacteriales</taxon>
        <taxon>Nocardioidaceae</taxon>
        <taxon>Nocardioides</taxon>
    </lineage>
</organism>
<dbReference type="InterPro" id="IPR051927">
    <property type="entry name" value="Zn_Chap_cDPG_Synth"/>
</dbReference>
<comment type="caution">
    <text evidence="2">The sequence shown here is derived from an EMBL/GenBank/DDBJ whole genome shotgun (WGS) entry which is preliminary data.</text>
</comment>
<dbReference type="SUPFAM" id="SSF90002">
    <property type="entry name" value="Hypothetical protein YjiA, C-terminal domain"/>
    <property type="match status" value="1"/>
</dbReference>
<name>A0A417Y2D9_9ACTN</name>
<dbReference type="InterPro" id="IPR027417">
    <property type="entry name" value="P-loop_NTPase"/>
</dbReference>
<dbReference type="AlphaFoldDB" id="A0A417Y2D9"/>
<dbReference type="SMART" id="SM00833">
    <property type="entry name" value="CobW_C"/>
    <property type="match status" value="1"/>
</dbReference>
<dbReference type="PANTHER" id="PTHR43603:SF1">
    <property type="entry name" value="ZINC-REGULATED GTPASE METALLOPROTEIN ACTIVATOR 1"/>
    <property type="match status" value="1"/>
</dbReference>
<dbReference type="Pfam" id="PF07683">
    <property type="entry name" value="CobW_C"/>
    <property type="match status" value="1"/>
</dbReference>
<reference evidence="2 3" key="1">
    <citation type="submission" date="2018-09" db="EMBL/GenBank/DDBJ databases">
        <title>Genome sequencing of Nocardioides immobilis CCTCC AB 2017083 for comparison to Nocardioides silvaticus.</title>
        <authorList>
            <person name="Li C."/>
            <person name="Wang G."/>
        </authorList>
    </citation>
    <scope>NUCLEOTIDE SEQUENCE [LARGE SCALE GENOMIC DNA]</scope>
    <source>
        <strain evidence="2 3">CCTCC AB 2017083</strain>
    </source>
</reference>
<evidence type="ECO:0000313" key="2">
    <source>
        <dbReference type="EMBL" id="RHW26727.1"/>
    </source>
</evidence>
<feature type="domain" description="CobW C-terminal" evidence="1">
    <location>
        <begin position="237"/>
        <end position="327"/>
    </location>
</feature>
<keyword evidence="3" id="KW-1185">Reference proteome</keyword>
<accession>A0A417Y2D9</accession>
<proteinExistence type="predicted"/>
<gene>
    <name evidence="2" type="ORF">D0Z08_13305</name>
</gene>
<dbReference type="InterPro" id="IPR003495">
    <property type="entry name" value="CobW/HypB/UreG_nucleotide-bd"/>
</dbReference>
<sequence>MRVPVVLISGVDPDAMAATMVGLQFDLPGAVAVRHHIDVDRQVLTRTVSDVTGVVEHQETELEHACVSCAIREDIVPTLERLARTRRWHSIVAHLPVGAEAAHLCNVLTWDTRLARFLRVSAVVTAVSAAHPVHDLLGDDLLAERGWHCSHDDRRGVGEVLASMIEYADAVVVDGEADAVAAGLVQALARPDVPVVVGSAGLTSADLLGRLHQHAHTEEWTSPVRTDALPDVRVEGIWRVDLQSIQPFHPERLLESLDAIGGGPFRTRGCFWLPSRPGRALEWDGAGGQLSIGDHAPWGRRAPFTRIVVTGVGAAPASLRPAFAEMLVRPGEDGSREAPGWQVTEDGFEPWLGPIREVA</sequence>
<dbReference type="Pfam" id="PF02492">
    <property type="entry name" value="cobW"/>
    <property type="match status" value="1"/>
</dbReference>
<protein>
    <submittedName>
        <fullName evidence="2">Cobalamin biosynthesis protein CobW</fullName>
    </submittedName>
</protein>